<comment type="caution">
    <text evidence="1">The sequence shown here is derived from an EMBL/GenBank/DDBJ whole genome shotgun (WGS) entry which is preliminary data.</text>
</comment>
<protein>
    <submittedName>
        <fullName evidence="1">Uncharacterized protein</fullName>
    </submittedName>
</protein>
<reference evidence="1 2" key="1">
    <citation type="journal article" date="2021" name="Hortic Res">
        <title>High-quality reference genome and annotation aids understanding of berry development for evergreen blueberry (Vaccinium darrowii).</title>
        <authorList>
            <person name="Yu J."/>
            <person name="Hulse-Kemp A.M."/>
            <person name="Babiker E."/>
            <person name="Staton M."/>
        </authorList>
    </citation>
    <scope>NUCLEOTIDE SEQUENCE [LARGE SCALE GENOMIC DNA]</scope>
    <source>
        <strain evidence="2">cv. NJ 8807/NJ 8810</strain>
        <tissue evidence="1">Young leaf</tissue>
    </source>
</reference>
<evidence type="ECO:0000313" key="2">
    <source>
        <dbReference type="Proteomes" id="UP000828048"/>
    </source>
</evidence>
<gene>
    <name evidence="1" type="ORF">Vadar_016427</name>
</gene>
<evidence type="ECO:0000313" key="1">
    <source>
        <dbReference type="EMBL" id="KAH7849331.1"/>
    </source>
</evidence>
<sequence>MVNRLFLGRKIEEANASLKAKDAKVIGLEYAQKSNESPKEETGSTIESQQEKYREVEAELEGSFKQKIEAEVKYLAISRTIPKVRVAAADQVAMGQPQIFNELRDAENKFGKEQRVELELPKYRDRAKERREDKNPDYEASELGSFHAVAPPGTVDLLSGFEIDSTVDIIVHRRVALDVLSFLGASCLLLCTYNGYTYEPIDDVLYAQLNGEINGSSRAEFVVSVTYIMKATNYTWEEEAEVMEDTTMERKGRKRCH</sequence>
<accession>A0ACB7Y7F5</accession>
<organism evidence="1 2">
    <name type="scientific">Vaccinium darrowii</name>
    <dbReference type="NCBI Taxonomy" id="229202"/>
    <lineage>
        <taxon>Eukaryota</taxon>
        <taxon>Viridiplantae</taxon>
        <taxon>Streptophyta</taxon>
        <taxon>Embryophyta</taxon>
        <taxon>Tracheophyta</taxon>
        <taxon>Spermatophyta</taxon>
        <taxon>Magnoliopsida</taxon>
        <taxon>eudicotyledons</taxon>
        <taxon>Gunneridae</taxon>
        <taxon>Pentapetalae</taxon>
        <taxon>asterids</taxon>
        <taxon>Ericales</taxon>
        <taxon>Ericaceae</taxon>
        <taxon>Vaccinioideae</taxon>
        <taxon>Vaccinieae</taxon>
        <taxon>Vaccinium</taxon>
    </lineage>
</organism>
<dbReference type="Proteomes" id="UP000828048">
    <property type="component" value="Chromosome 7"/>
</dbReference>
<proteinExistence type="predicted"/>
<name>A0ACB7Y7F5_9ERIC</name>
<dbReference type="EMBL" id="CM037157">
    <property type="protein sequence ID" value="KAH7849331.1"/>
    <property type="molecule type" value="Genomic_DNA"/>
</dbReference>
<keyword evidence="2" id="KW-1185">Reference proteome</keyword>